<evidence type="ECO:0000256" key="1">
    <source>
        <dbReference type="SAM" id="Phobius"/>
    </source>
</evidence>
<dbReference type="PANTHER" id="PTHR36833:SF1">
    <property type="entry name" value="INTEGRAL MEMBRANE TRANSPORT PROTEIN"/>
    <property type="match status" value="1"/>
</dbReference>
<name>A0A0G2BBD7_9BACT</name>
<feature type="transmembrane region" description="Helical" evidence="1">
    <location>
        <begin position="61"/>
        <end position="79"/>
    </location>
</feature>
<dbReference type="STRING" id="1619044.UY92_C0003G0055"/>
<comment type="caution">
    <text evidence="2">The sequence shown here is derived from an EMBL/GenBank/DDBJ whole genome shotgun (WGS) entry which is preliminary data.</text>
</comment>
<reference evidence="2 3" key="1">
    <citation type="journal article" date="2015" name="Nature">
        <title>rRNA introns, odd ribosomes, and small enigmatic genomes across a large radiation of phyla.</title>
        <authorList>
            <person name="Brown C.T."/>
            <person name="Hug L.A."/>
            <person name="Thomas B.C."/>
            <person name="Sharon I."/>
            <person name="Castelle C.J."/>
            <person name="Singh A."/>
            <person name="Wilkins M.J."/>
            <person name="Williams K.H."/>
            <person name="Banfield J.F."/>
        </authorList>
    </citation>
    <scope>NUCLEOTIDE SEQUENCE [LARGE SCALE GENOMIC DNA]</scope>
</reference>
<dbReference type="EMBL" id="LCRX01000003">
    <property type="protein sequence ID" value="KKW42849.1"/>
    <property type="molecule type" value="Genomic_DNA"/>
</dbReference>
<feature type="transmembrane region" description="Helical" evidence="1">
    <location>
        <begin position="142"/>
        <end position="162"/>
    </location>
</feature>
<evidence type="ECO:0000313" key="2">
    <source>
        <dbReference type="EMBL" id="KKW42849.1"/>
    </source>
</evidence>
<sequence>MKYFSLYLAFFRANLMKDMAYRGNFLLGSLTTALESLMVYFGVAVLFRHVTTIAQWTYEEMLILLGVYMISNSAAWLLFRAGVSDLDRTINRGDLDWYLVKPIDAQFLSTVTRIDIEDAARSLVGLVLVGLGLYRGTAEVSFWRLLAFVITFLAGQAILYSIQLALKTVSFKSLQGWATNSIAFRFHDLAQYPTDIYRGLMRVVYTFVLPLAFIATVPAKALIGEITAGLFALSLLIAAAALAITRLIWKRALRTYTSASS</sequence>
<evidence type="ECO:0000313" key="3">
    <source>
        <dbReference type="Proteomes" id="UP000033870"/>
    </source>
</evidence>
<keyword evidence="1" id="KW-0472">Membrane</keyword>
<dbReference type="Pfam" id="PF06182">
    <property type="entry name" value="ABC2_membrane_6"/>
    <property type="match status" value="1"/>
</dbReference>
<dbReference type="InterPro" id="IPR010390">
    <property type="entry name" value="ABC-2_transporter-like"/>
</dbReference>
<accession>A0A0G2BBD7</accession>
<proteinExistence type="predicted"/>
<evidence type="ECO:0008006" key="4">
    <source>
        <dbReference type="Google" id="ProtNLM"/>
    </source>
</evidence>
<feature type="transmembrane region" description="Helical" evidence="1">
    <location>
        <begin position="203"/>
        <end position="223"/>
    </location>
</feature>
<keyword evidence="1" id="KW-0812">Transmembrane</keyword>
<protein>
    <recommendedName>
        <fullName evidence="4">ABC transporter permease</fullName>
    </recommendedName>
</protein>
<dbReference type="AlphaFoldDB" id="A0A0G2BBD7"/>
<feature type="transmembrane region" description="Helical" evidence="1">
    <location>
        <begin position="21"/>
        <end position="41"/>
    </location>
</feature>
<dbReference type="Proteomes" id="UP000033870">
    <property type="component" value="Unassembled WGS sequence"/>
</dbReference>
<dbReference type="PANTHER" id="PTHR36833">
    <property type="entry name" value="SLR0610 PROTEIN-RELATED"/>
    <property type="match status" value="1"/>
</dbReference>
<keyword evidence="1" id="KW-1133">Transmembrane helix</keyword>
<feature type="transmembrane region" description="Helical" evidence="1">
    <location>
        <begin position="229"/>
        <end position="249"/>
    </location>
</feature>
<organism evidence="2 3">
    <name type="scientific">Candidatus Magasanikbacteria bacterium GW2011_GWA2_56_11</name>
    <dbReference type="NCBI Taxonomy" id="1619044"/>
    <lineage>
        <taxon>Bacteria</taxon>
        <taxon>Candidatus Magasanikiibacteriota</taxon>
    </lineage>
</organism>
<gene>
    <name evidence="2" type="ORF">UY92_C0003G0055</name>
</gene>